<dbReference type="InterPro" id="IPR048069">
    <property type="entry name" value="Thylak_slr1796"/>
</dbReference>
<proteinExistence type="predicted"/>
<name>A0ABR9V1Q1_9CHRO</name>
<comment type="caution">
    <text evidence="2">The sequence shown here is derived from an EMBL/GenBank/DDBJ whole genome shotgun (WGS) entry which is preliminary data.</text>
</comment>
<dbReference type="InterPro" id="IPR036249">
    <property type="entry name" value="Thioredoxin-like_sf"/>
</dbReference>
<dbReference type="Proteomes" id="UP000654604">
    <property type="component" value="Unassembled WGS sequence"/>
</dbReference>
<evidence type="ECO:0000313" key="3">
    <source>
        <dbReference type="Proteomes" id="UP000654604"/>
    </source>
</evidence>
<keyword evidence="1" id="KW-0732">Signal</keyword>
<evidence type="ECO:0000313" key="2">
    <source>
        <dbReference type="EMBL" id="MBE9221810.1"/>
    </source>
</evidence>
<dbReference type="EMBL" id="JADEWC010000005">
    <property type="protein sequence ID" value="MBE9221810.1"/>
    <property type="molecule type" value="Genomic_DNA"/>
</dbReference>
<dbReference type="SUPFAM" id="SSF52833">
    <property type="entry name" value="Thioredoxin-like"/>
    <property type="match status" value="1"/>
</dbReference>
<gene>
    <name evidence="2" type="ORF">IQ215_03790</name>
</gene>
<dbReference type="RefSeq" id="WP_193799991.1">
    <property type="nucleotide sequence ID" value="NZ_JADEWC010000005.1"/>
</dbReference>
<reference evidence="2 3" key="1">
    <citation type="submission" date="2020-10" db="EMBL/GenBank/DDBJ databases">
        <authorList>
            <person name="Castelo-Branco R."/>
            <person name="Eusebio N."/>
            <person name="Adriana R."/>
            <person name="Vieira A."/>
            <person name="Brugerolle De Fraissinette N."/>
            <person name="Rezende De Castro R."/>
            <person name="Schneider M.P."/>
            <person name="Vasconcelos V."/>
            <person name="Leao P.N."/>
        </authorList>
    </citation>
    <scope>NUCLEOTIDE SEQUENCE [LARGE SCALE GENOMIC DNA]</scope>
    <source>
        <strain evidence="2 3">LEGE 03274</strain>
    </source>
</reference>
<evidence type="ECO:0000256" key="1">
    <source>
        <dbReference type="SAM" id="SignalP"/>
    </source>
</evidence>
<dbReference type="NCBIfam" id="NF038096">
    <property type="entry name" value="thylak_slr1796"/>
    <property type="match status" value="1"/>
</dbReference>
<sequence>MLKRVILIFLSCLCLWASYPLSSMAEIDSDRYDGNIFVVYAGNGSLVPPRLTLKQSFERQLPAILVYYLDDNSDSKEFAFIVSRFQEFYGRAASIIPVNVDTIPMKKSYSPDEVGYYYEGVIPQTVILDQNKKEIYNGKGIIEFEEVDDVLRDLFNLLPRSESVQLKRKTFNEFNSELVPEDR</sequence>
<keyword evidence="3" id="KW-1185">Reference proteome</keyword>
<feature type="signal peptide" evidence="1">
    <location>
        <begin position="1"/>
        <end position="25"/>
    </location>
</feature>
<feature type="chain" id="PRO_5046344922" evidence="1">
    <location>
        <begin position="26"/>
        <end position="183"/>
    </location>
</feature>
<protein>
    <submittedName>
        <fullName evidence="2">Thylakoid membrane photosystem I accumulation factor</fullName>
    </submittedName>
</protein>
<organism evidence="2 3">
    <name type="scientific">Cyanobacterium stanieri LEGE 03274</name>
    <dbReference type="NCBI Taxonomy" id="1828756"/>
    <lineage>
        <taxon>Bacteria</taxon>
        <taxon>Bacillati</taxon>
        <taxon>Cyanobacteriota</taxon>
        <taxon>Cyanophyceae</taxon>
        <taxon>Oscillatoriophycideae</taxon>
        <taxon>Chroococcales</taxon>
        <taxon>Geminocystaceae</taxon>
        <taxon>Cyanobacterium</taxon>
    </lineage>
</organism>
<accession>A0ABR9V1Q1</accession>